<feature type="transmembrane region" description="Helical" evidence="2">
    <location>
        <begin position="35"/>
        <end position="61"/>
    </location>
</feature>
<feature type="region of interest" description="Disordered" evidence="1">
    <location>
        <begin position="177"/>
        <end position="199"/>
    </location>
</feature>
<feature type="transmembrane region" description="Helical" evidence="2">
    <location>
        <begin position="137"/>
        <end position="162"/>
    </location>
</feature>
<dbReference type="EMBL" id="CP003219">
    <property type="protein sequence ID" value="AEW94945.1"/>
    <property type="molecule type" value="Genomic_DNA"/>
</dbReference>
<dbReference type="eggNOG" id="COG0671">
    <property type="taxonomic scope" value="Bacteria"/>
</dbReference>
<dbReference type="Pfam" id="PF01569">
    <property type="entry name" value="PAP2"/>
    <property type="match status" value="1"/>
</dbReference>
<dbReference type="InterPro" id="IPR036938">
    <property type="entry name" value="PAP2/HPO_sf"/>
</dbReference>
<name>G8WWQ8_STREN</name>
<evidence type="ECO:0000256" key="2">
    <source>
        <dbReference type="SAM" id="Phobius"/>
    </source>
</evidence>
<keyword evidence="2" id="KW-0472">Membrane</keyword>
<protein>
    <submittedName>
        <fullName evidence="4">Integral membrane protein</fullName>
    </submittedName>
</protein>
<evidence type="ECO:0000313" key="5">
    <source>
        <dbReference type="Proteomes" id="UP000007842"/>
    </source>
</evidence>
<reference evidence="5" key="1">
    <citation type="submission" date="2011-12" db="EMBL/GenBank/DDBJ databases">
        <title>Complete genome sequence of Streptomyces cattleya strain DSM 46488.</title>
        <authorList>
            <person name="Ou H.-Y."/>
            <person name="Li P."/>
            <person name="Zhao C."/>
            <person name="O'Hagan D."/>
            <person name="Deng Z."/>
        </authorList>
    </citation>
    <scope>NUCLEOTIDE SEQUENCE [LARGE SCALE GENOMIC DNA]</scope>
    <source>
        <strain evidence="5">ATCC 35852 / DSM 46488 / JCM 4925 / NBRC 14057 / NRRL 8057</strain>
    </source>
</reference>
<organism evidence="4 5">
    <name type="scientific">Streptantibioticus cattleyicolor (strain ATCC 35852 / DSM 46488 / JCM 4925 / NBRC 14057 / NRRL 8057)</name>
    <name type="common">Streptomyces cattleya</name>
    <dbReference type="NCBI Taxonomy" id="1003195"/>
    <lineage>
        <taxon>Bacteria</taxon>
        <taxon>Bacillati</taxon>
        <taxon>Actinomycetota</taxon>
        <taxon>Actinomycetes</taxon>
        <taxon>Kitasatosporales</taxon>
        <taxon>Streptomycetaceae</taxon>
        <taxon>Streptantibioticus</taxon>
    </lineage>
</organism>
<accession>G8WWQ8</accession>
<evidence type="ECO:0000259" key="3">
    <source>
        <dbReference type="SMART" id="SM00014"/>
    </source>
</evidence>
<feature type="transmembrane region" description="Helical" evidence="2">
    <location>
        <begin position="108"/>
        <end position="125"/>
    </location>
</feature>
<dbReference type="Proteomes" id="UP000007842">
    <property type="component" value="Chromosome"/>
</dbReference>
<keyword evidence="2" id="KW-0812">Transmembrane</keyword>
<feature type="transmembrane region" description="Helical" evidence="2">
    <location>
        <begin position="6"/>
        <end position="23"/>
    </location>
</feature>
<dbReference type="KEGG" id="scy:SCATT_25740"/>
<keyword evidence="5" id="KW-1185">Reference proteome</keyword>
<dbReference type="InterPro" id="IPR000326">
    <property type="entry name" value="PAP2/HPO"/>
</dbReference>
<dbReference type="STRING" id="1003195.SCATT_25740"/>
<evidence type="ECO:0000313" key="4">
    <source>
        <dbReference type="EMBL" id="AEW94945.1"/>
    </source>
</evidence>
<keyword evidence="2" id="KW-1133">Transmembrane helix</keyword>
<dbReference type="AlphaFoldDB" id="G8WWQ8"/>
<feature type="transmembrane region" description="Helical" evidence="2">
    <location>
        <begin position="81"/>
        <end position="101"/>
    </location>
</feature>
<dbReference type="HOGENOM" id="CLU_072573_8_0_11"/>
<proteinExistence type="predicted"/>
<gene>
    <name evidence="4" type="ordered locus">SCATT_25740</name>
</gene>
<dbReference type="Gene3D" id="1.20.144.10">
    <property type="entry name" value="Phosphatidic acid phosphatase type 2/haloperoxidase"/>
    <property type="match status" value="1"/>
</dbReference>
<feature type="domain" description="Phosphatidic acid phosphatase type 2/haloperoxidase" evidence="3">
    <location>
        <begin position="37"/>
        <end position="148"/>
    </location>
</feature>
<dbReference type="PATRIC" id="fig|1003195.29.peg.2580"/>
<dbReference type="SUPFAM" id="SSF48317">
    <property type="entry name" value="Acid phosphatase/Vanadium-dependent haloperoxidase"/>
    <property type="match status" value="1"/>
</dbReference>
<dbReference type="SMART" id="SM00014">
    <property type="entry name" value="acidPPc"/>
    <property type="match status" value="1"/>
</dbReference>
<evidence type="ECO:0000256" key="1">
    <source>
        <dbReference type="SAM" id="MobiDB-lite"/>
    </source>
</evidence>
<sequence>MVTFGAEYGVLAVLAALLAWCWWRVARRQGAGAPAAVAGVAWAVLSAGLAVLLSVPVRSLVARRAPVVDHDQLTVLVPGRTGFSFVSGHATLAMAVAVGLFMVHRRTGLAAIALAALDGLGYVFMGTHYPTDVIGGFALGTATSLLLAPLAMLALAPLAAAVGRGRAAVLVRAPGRPRTAGVRGEPYPEPTAADKDLAA</sequence>